<reference evidence="2" key="1">
    <citation type="journal article" date="2020" name="mSystems">
        <title>Genome- and Community-Level Interaction Insights into Carbon Utilization and Element Cycling Functions of Hydrothermarchaeota in Hydrothermal Sediment.</title>
        <authorList>
            <person name="Zhou Z."/>
            <person name="Liu Y."/>
            <person name="Xu W."/>
            <person name="Pan J."/>
            <person name="Luo Z.H."/>
            <person name="Li M."/>
        </authorList>
    </citation>
    <scope>NUCLEOTIDE SEQUENCE [LARGE SCALE GENOMIC DNA]</scope>
    <source>
        <strain evidence="2">SpSt-897</strain>
    </source>
</reference>
<proteinExistence type="predicted"/>
<accession>A0A7C3UXF9</accession>
<gene>
    <name evidence="2" type="ORF">ENW96_06030</name>
</gene>
<sequence>MSAKFPHSASGHTCDHPDCCPEKAAEPESISWLTPPEVSNPAQAGAAAVPGGFKRWLLWFAAFFGIYASSSVCPFCGTPGCPVGAGGALVVGGAFAALWQYGRNIWGGVKKRVTKPRG</sequence>
<feature type="transmembrane region" description="Helical" evidence="1">
    <location>
        <begin position="83"/>
        <end position="102"/>
    </location>
</feature>
<evidence type="ECO:0000256" key="1">
    <source>
        <dbReference type="SAM" id="Phobius"/>
    </source>
</evidence>
<comment type="caution">
    <text evidence="2">The sequence shown here is derived from an EMBL/GenBank/DDBJ whole genome shotgun (WGS) entry which is preliminary data.</text>
</comment>
<dbReference type="AlphaFoldDB" id="A0A7C3UXF9"/>
<keyword evidence="1" id="KW-0812">Transmembrane</keyword>
<protein>
    <submittedName>
        <fullName evidence="2">Uncharacterized protein</fullName>
    </submittedName>
</protein>
<evidence type="ECO:0000313" key="2">
    <source>
        <dbReference type="EMBL" id="HGF33936.1"/>
    </source>
</evidence>
<dbReference type="EMBL" id="DTMF01000151">
    <property type="protein sequence ID" value="HGF33936.1"/>
    <property type="molecule type" value="Genomic_DNA"/>
</dbReference>
<keyword evidence="1" id="KW-1133">Transmembrane helix</keyword>
<organism evidence="2">
    <name type="scientific">Desulfobacca acetoxidans</name>
    <dbReference type="NCBI Taxonomy" id="60893"/>
    <lineage>
        <taxon>Bacteria</taxon>
        <taxon>Pseudomonadati</taxon>
        <taxon>Thermodesulfobacteriota</taxon>
        <taxon>Desulfobaccia</taxon>
        <taxon>Desulfobaccales</taxon>
        <taxon>Desulfobaccaceae</taxon>
        <taxon>Desulfobacca</taxon>
    </lineage>
</organism>
<keyword evidence="1" id="KW-0472">Membrane</keyword>
<feature type="transmembrane region" description="Helical" evidence="1">
    <location>
        <begin position="56"/>
        <end position="77"/>
    </location>
</feature>
<name>A0A7C3UXF9_9BACT</name>